<feature type="transmembrane region" description="Helical" evidence="1">
    <location>
        <begin position="95"/>
        <end position="114"/>
    </location>
</feature>
<dbReference type="EMBL" id="JAAVJH010000006">
    <property type="protein sequence ID" value="NJR79126.1"/>
    <property type="molecule type" value="Genomic_DNA"/>
</dbReference>
<evidence type="ECO:0008006" key="4">
    <source>
        <dbReference type="Google" id="ProtNLM"/>
    </source>
</evidence>
<evidence type="ECO:0000313" key="2">
    <source>
        <dbReference type="EMBL" id="NJR79126.1"/>
    </source>
</evidence>
<keyword evidence="1" id="KW-0812">Transmembrane</keyword>
<proteinExistence type="predicted"/>
<feature type="transmembrane region" description="Helical" evidence="1">
    <location>
        <begin position="121"/>
        <end position="139"/>
    </location>
</feature>
<gene>
    <name evidence="2" type="ORF">HBH26_11060</name>
</gene>
<evidence type="ECO:0000256" key="1">
    <source>
        <dbReference type="SAM" id="Phobius"/>
    </source>
</evidence>
<organism evidence="2 3">
    <name type="scientific">Sphingomonas corticis</name>
    <dbReference type="NCBI Taxonomy" id="2722791"/>
    <lineage>
        <taxon>Bacteria</taxon>
        <taxon>Pseudomonadati</taxon>
        <taxon>Pseudomonadota</taxon>
        <taxon>Alphaproteobacteria</taxon>
        <taxon>Sphingomonadales</taxon>
        <taxon>Sphingomonadaceae</taxon>
        <taxon>Sphingomonas</taxon>
    </lineage>
</organism>
<comment type="caution">
    <text evidence="2">The sequence shown here is derived from an EMBL/GenBank/DDBJ whole genome shotgun (WGS) entry which is preliminary data.</text>
</comment>
<dbReference type="RefSeq" id="WP_168134671.1">
    <property type="nucleotide sequence ID" value="NZ_JAAVJH010000006.1"/>
</dbReference>
<reference evidence="2 3" key="1">
    <citation type="submission" date="2020-03" db="EMBL/GenBank/DDBJ databases">
        <authorList>
            <person name="Wang L."/>
            <person name="He N."/>
            <person name="Li Y."/>
            <person name="Fang Y."/>
            <person name="Zhang F."/>
        </authorList>
    </citation>
    <scope>NUCLEOTIDE SEQUENCE [LARGE SCALE GENOMIC DNA]</scope>
    <source>
        <strain evidence="2 3">36D10-4-7</strain>
    </source>
</reference>
<keyword evidence="3" id="KW-1185">Reference proteome</keyword>
<protein>
    <recommendedName>
        <fullName evidence="4">Metal-dependent hydrolase</fullName>
    </recommendedName>
</protein>
<keyword evidence="1" id="KW-1133">Transmembrane helix</keyword>
<feature type="transmembrane region" description="Helical" evidence="1">
    <location>
        <begin position="145"/>
        <end position="161"/>
    </location>
</feature>
<dbReference type="Proteomes" id="UP000732399">
    <property type="component" value="Unassembled WGS sequence"/>
</dbReference>
<sequence length="170" mass="17576">MPPAIVAALGTAIAFAIGLTLPDADLHLWLGHRSGVTHSILPAALLLARRAWRAAACGMAAGTGLHLAADSFPNRMVGYATVKLPGLGALPAAESYAWLALNAVAALALAAWLARRLHAPAAALLLAGGFLFAGAGYLWRTDGGWPVLAIVAALGWAGWRVRRRITPPLP</sequence>
<evidence type="ECO:0000313" key="3">
    <source>
        <dbReference type="Proteomes" id="UP000732399"/>
    </source>
</evidence>
<keyword evidence="1" id="KW-0472">Membrane</keyword>
<name>A0ABX1CPE6_9SPHN</name>
<accession>A0ABX1CPE6</accession>